<keyword evidence="2" id="KW-0547">Nucleotide-binding</keyword>
<feature type="region of interest" description="Disordered" evidence="1">
    <location>
        <begin position="1"/>
        <end position="424"/>
    </location>
</feature>
<gene>
    <name evidence="2" type="ORF">AVDCRST_MAG73-2180</name>
</gene>
<evidence type="ECO:0000313" key="2">
    <source>
        <dbReference type="EMBL" id="CAA9543484.1"/>
    </source>
</evidence>
<feature type="compositionally biased region" description="Basic residues" evidence="1">
    <location>
        <begin position="143"/>
        <end position="159"/>
    </location>
</feature>
<reference evidence="2" key="1">
    <citation type="submission" date="2020-02" db="EMBL/GenBank/DDBJ databases">
        <authorList>
            <person name="Meier V. D."/>
        </authorList>
    </citation>
    <scope>NUCLEOTIDE SEQUENCE</scope>
    <source>
        <strain evidence="2">AVDCRST_MAG73</strain>
    </source>
</reference>
<feature type="compositionally biased region" description="Basic and acidic residues" evidence="1">
    <location>
        <begin position="412"/>
        <end position="424"/>
    </location>
</feature>
<keyword evidence="2" id="KW-0378">Hydrolase</keyword>
<dbReference type="AlphaFoldDB" id="A0A6J4U805"/>
<feature type="compositionally biased region" description="Basic residues" evidence="1">
    <location>
        <begin position="197"/>
        <end position="207"/>
    </location>
</feature>
<dbReference type="GO" id="GO:0006508">
    <property type="term" value="P:proteolysis"/>
    <property type="evidence" value="ECO:0007669"/>
    <property type="project" value="UniProtKB-KW"/>
</dbReference>
<evidence type="ECO:0000256" key="1">
    <source>
        <dbReference type="SAM" id="MobiDB-lite"/>
    </source>
</evidence>
<dbReference type="GO" id="GO:0005524">
    <property type="term" value="F:ATP binding"/>
    <property type="evidence" value="ECO:0007669"/>
    <property type="project" value="UniProtKB-KW"/>
</dbReference>
<name>A0A6J4U805_9BACT</name>
<protein>
    <submittedName>
        <fullName evidence="2">ATP-dependent Clp protease ATP-binding subunit ClpX</fullName>
    </submittedName>
</protein>
<feature type="non-terminal residue" evidence="2">
    <location>
        <position position="1"/>
    </location>
</feature>
<keyword evidence="2" id="KW-0067">ATP-binding</keyword>
<feature type="compositionally biased region" description="Basic residues" evidence="1">
    <location>
        <begin position="168"/>
        <end position="184"/>
    </location>
</feature>
<feature type="compositionally biased region" description="Basic and acidic residues" evidence="1">
    <location>
        <begin position="369"/>
        <end position="393"/>
    </location>
</feature>
<dbReference type="EMBL" id="CADCWE010000136">
    <property type="protein sequence ID" value="CAA9543484.1"/>
    <property type="molecule type" value="Genomic_DNA"/>
</dbReference>
<dbReference type="GO" id="GO:0008233">
    <property type="term" value="F:peptidase activity"/>
    <property type="evidence" value="ECO:0007669"/>
    <property type="project" value="UniProtKB-KW"/>
</dbReference>
<accession>A0A6J4U805</accession>
<feature type="compositionally biased region" description="Basic residues" evidence="1">
    <location>
        <begin position="34"/>
        <end position="52"/>
    </location>
</feature>
<sequence length="424" mass="49693">DQHARWAGALPVFVLQQGPGGGSAPDRRPEPGLHLRRVRPALPGNHRRRRPAKPAQRTRLDPHPHPAQTLRTAQPVRRRSGPGEKDPFRRRLQPLQADQRRPRKRGRRRAAEEQHSARRPDRLRQDPPGPNPRQAARRAVLDRRRHRLDRGRLRRRGRREHPAPLDPKRRRRPARPNRHHLHRRDRQDRPQIGQPQHHPRRQRRRRPAGVAEDHRGHRRQRAAAERAQAPPPGIHPDRHPQHPLYLRRRLRGPGGDRRQADRQAGADGFRRLDDRGRARRRGQPAPIPQPRRPAEVRPDPGVRRSPPGLGFPGPPDPAGTDADPDRAAQRRGQAIPEILRPRRRRTRFYRRRPRSDRQAGRGAQNRRPWPADHDRGGPPRRDVRDPLARERPQVRRRRQRDQQPLPPPPRQRQRDADRLRRDGV</sequence>
<keyword evidence="2" id="KW-0645">Protease</keyword>
<organism evidence="2">
    <name type="scientific">uncultured Thermomicrobiales bacterium</name>
    <dbReference type="NCBI Taxonomy" id="1645740"/>
    <lineage>
        <taxon>Bacteria</taxon>
        <taxon>Pseudomonadati</taxon>
        <taxon>Thermomicrobiota</taxon>
        <taxon>Thermomicrobia</taxon>
        <taxon>Thermomicrobiales</taxon>
        <taxon>environmental samples</taxon>
    </lineage>
</organism>
<feature type="non-terminal residue" evidence="2">
    <location>
        <position position="424"/>
    </location>
</feature>
<feature type="compositionally biased region" description="Basic and acidic residues" evidence="1">
    <location>
        <begin position="292"/>
        <end position="302"/>
    </location>
</feature>
<feature type="compositionally biased region" description="Basic residues" evidence="1">
    <location>
        <begin position="341"/>
        <end position="354"/>
    </location>
</feature>
<proteinExistence type="predicted"/>
<feature type="compositionally biased region" description="Basic and acidic residues" evidence="1">
    <location>
        <begin position="109"/>
        <end position="125"/>
    </location>
</feature>